<keyword evidence="3" id="KW-1185">Reference proteome</keyword>
<name>A0A1E5P674_9ACTN</name>
<gene>
    <name evidence="2" type="ORF">AS594_11665</name>
</gene>
<dbReference type="Proteomes" id="UP000095759">
    <property type="component" value="Unassembled WGS sequence"/>
</dbReference>
<dbReference type="SUPFAM" id="SSF53335">
    <property type="entry name" value="S-adenosyl-L-methionine-dependent methyltransferases"/>
    <property type="match status" value="1"/>
</dbReference>
<proteinExistence type="predicted"/>
<dbReference type="InterPro" id="IPR029063">
    <property type="entry name" value="SAM-dependent_MTases_sf"/>
</dbReference>
<evidence type="ECO:0000313" key="3">
    <source>
        <dbReference type="Proteomes" id="UP000095759"/>
    </source>
</evidence>
<sequence length="180" mass="18713">MGVPERLTVAVGLLDVRPDDRVLEIGCGRGVAAGLILERLPRGELVGLDRSDVAVAAASERNAEAVSAGRVRFVRTALADADPDALGRYDKILAIDVNVFWTGPATRELEAVTRLLRPTGSLVLCYDPPDAAQVAKVKGLLLTHLSDAGFIATATTHQLADGSSLLAVVGAVAQLPVDGA</sequence>
<feature type="domain" description="Methyltransferase type 12" evidence="1">
    <location>
        <begin position="23"/>
        <end position="121"/>
    </location>
</feature>
<dbReference type="RefSeq" id="WP_069926969.1">
    <property type="nucleotide sequence ID" value="NZ_MEHI01000001.1"/>
</dbReference>
<organism evidence="2 3">
    <name type="scientific">Streptomyces agglomeratus</name>
    <dbReference type="NCBI Taxonomy" id="285458"/>
    <lineage>
        <taxon>Bacteria</taxon>
        <taxon>Bacillati</taxon>
        <taxon>Actinomycetota</taxon>
        <taxon>Actinomycetes</taxon>
        <taxon>Kitasatosporales</taxon>
        <taxon>Streptomycetaceae</taxon>
        <taxon>Streptomyces</taxon>
    </lineage>
</organism>
<dbReference type="Pfam" id="PF08242">
    <property type="entry name" value="Methyltransf_12"/>
    <property type="match status" value="1"/>
</dbReference>
<dbReference type="InterPro" id="IPR013217">
    <property type="entry name" value="Methyltransf_12"/>
</dbReference>
<accession>A0A1E5P674</accession>
<protein>
    <recommendedName>
        <fullName evidence="1">Methyltransferase type 12 domain-containing protein</fullName>
    </recommendedName>
</protein>
<evidence type="ECO:0000259" key="1">
    <source>
        <dbReference type="Pfam" id="PF08242"/>
    </source>
</evidence>
<dbReference type="CDD" id="cd02440">
    <property type="entry name" value="AdoMet_MTases"/>
    <property type="match status" value="1"/>
</dbReference>
<comment type="caution">
    <text evidence="2">The sequence shown here is derived from an EMBL/GenBank/DDBJ whole genome shotgun (WGS) entry which is preliminary data.</text>
</comment>
<dbReference type="STRING" id="285458.BGM19_25150"/>
<dbReference type="AlphaFoldDB" id="A0A1E5P674"/>
<evidence type="ECO:0000313" key="2">
    <source>
        <dbReference type="EMBL" id="OEJ25046.1"/>
    </source>
</evidence>
<dbReference type="Gene3D" id="3.40.50.150">
    <property type="entry name" value="Vaccinia Virus protein VP39"/>
    <property type="match status" value="1"/>
</dbReference>
<dbReference type="OrthoDB" id="4571118at2"/>
<reference evidence="2 3" key="1">
    <citation type="submission" date="2016-08" db="EMBL/GenBank/DDBJ databases">
        <title>Complete genome sequence of Streptomyces agglomeratus strain 6-3-2, a novel anti-MRSA actinomycete isolated from Wuli of Tebit, China.</title>
        <authorList>
            <person name="Chen X."/>
        </authorList>
    </citation>
    <scope>NUCLEOTIDE SEQUENCE [LARGE SCALE GENOMIC DNA]</scope>
    <source>
        <strain evidence="2 3">6-3-2</strain>
    </source>
</reference>
<dbReference type="EMBL" id="MEHJ01000001">
    <property type="protein sequence ID" value="OEJ25046.1"/>
    <property type="molecule type" value="Genomic_DNA"/>
</dbReference>